<dbReference type="EMBL" id="OX597830">
    <property type="protein sequence ID" value="CAI9734886.1"/>
    <property type="molecule type" value="Genomic_DNA"/>
</dbReference>
<protein>
    <submittedName>
        <fullName evidence="2">Uncharacterized protein</fullName>
    </submittedName>
</protein>
<dbReference type="AlphaFoldDB" id="A0AA36FDB7"/>
<keyword evidence="3" id="KW-1185">Reference proteome</keyword>
<dbReference type="Proteomes" id="UP001162480">
    <property type="component" value="Chromosome 17"/>
</dbReference>
<proteinExistence type="predicted"/>
<organism evidence="2 3">
    <name type="scientific">Octopus vulgaris</name>
    <name type="common">Common octopus</name>
    <dbReference type="NCBI Taxonomy" id="6645"/>
    <lineage>
        <taxon>Eukaryota</taxon>
        <taxon>Metazoa</taxon>
        <taxon>Spiralia</taxon>
        <taxon>Lophotrochozoa</taxon>
        <taxon>Mollusca</taxon>
        <taxon>Cephalopoda</taxon>
        <taxon>Coleoidea</taxon>
        <taxon>Octopodiformes</taxon>
        <taxon>Octopoda</taxon>
        <taxon>Incirrata</taxon>
        <taxon>Octopodidae</taxon>
        <taxon>Octopus</taxon>
    </lineage>
</organism>
<evidence type="ECO:0000256" key="1">
    <source>
        <dbReference type="SAM" id="MobiDB-lite"/>
    </source>
</evidence>
<name>A0AA36FDB7_OCTVU</name>
<reference evidence="2" key="1">
    <citation type="submission" date="2023-08" db="EMBL/GenBank/DDBJ databases">
        <authorList>
            <person name="Alioto T."/>
            <person name="Alioto T."/>
            <person name="Gomez Garrido J."/>
        </authorList>
    </citation>
    <scope>NUCLEOTIDE SEQUENCE</scope>
</reference>
<accession>A0AA36FDB7</accession>
<feature type="compositionally biased region" description="Acidic residues" evidence="1">
    <location>
        <begin position="9"/>
        <end position="26"/>
    </location>
</feature>
<sequence length="158" mass="18054">MYTDKENRYEEDDEDEVNEEGGEEDGEMKPHPFLIKLGPLVQGGFRFLLPWLPYPSLLGRSPGGLTQIWCDINIEQDNNASHEKEKTRKEYLRIFNLSKPDDKDRNGDFVVVVVVVVVVDDDGELCKLPSSLFDGAIFTLCSFGDAELKYRCEMVNIF</sequence>
<feature type="region of interest" description="Disordered" evidence="1">
    <location>
        <begin position="1"/>
        <end position="30"/>
    </location>
</feature>
<evidence type="ECO:0000313" key="3">
    <source>
        <dbReference type="Proteomes" id="UP001162480"/>
    </source>
</evidence>
<evidence type="ECO:0000313" key="2">
    <source>
        <dbReference type="EMBL" id="CAI9734886.1"/>
    </source>
</evidence>
<gene>
    <name evidence="2" type="ORF">OCTVUL_1B021265</name>
</gene>